<accession>A0A0F9SL97</accession>
<proteinExistence type="predicted"/>
<sequence length="144" mass="15620">MSNLRDLQGKVRDAVSNVDDISSTLEDAKEELDELALKLEEATAEPPPEPEPARVGDIVEITKATNEAVSHVGMYATVLEAKPSGGYSIHVALPKYEDDGFSIGYLGIPAWWLEKDTYHVVARLVCSLSGASHYEFATDGKDGK</sequence>
<gene>
    <name evidence="2" type="ORF">LCGC14_0457920</name>
</gene>
<protein>
    <submittedName>
        <fullName evidence="2">Uncharacterized protein</fullName>
    </submittedName>
</protein>
<reference evidence="2" key="1">
    <citation type="journal article" date="2015" name="Nature">
        <title>Complex archaea that bridge the gap between prokaryotes and eukaryotes.</title>
        <authorList>
            <person name="Spang A."/>
            <person name="Saw J.H."/>
            <person name="Jorgensen S.L."/>
            <person name="Zaremba-Niedzwiedzka K."/>
            <person name="Martijn J."/>
            <person name="Lind A.E."/>
            <person name="van Eijk R."/>
            <person name="Schleper C."/>
            <person name="Guy L."/>
            <person name="Ettema T.J."/>
        </authorList>
    </citation>
    <scope>NUCLEOTIDE SEQUENCE</scope>
</reference>
<feature type="coiled-coil region" evidence="1">
    <location>
        <begin position="11"/>
        <end position="45"/>
    </location>
</feature>
<comment type="caution">
    <text evidence="2">The sequence shown here is derived from an EMBL/GenBank/DDBJ whole genome shotgun (WGS) entry which is preliminary data.</text>
</comment>
<evidence type="ECO:0000256" key="1">
    <source>
        <dbReference type="SAM" id="Coils"/>
    </source>
</evidence>
<organism evidence="2">
    <name type="scientific">marine sediment metagenome</name>
    <dbReference type="NCBI Taxonomy" id="412755"/>
    <lineage>
        <taxon>unclassified sequences</taxon>
        <taxon>metagenomes</taxon>
        <taxon>ecological metagenomes</taxon>
    </lineage>
</organism>
<dbReference type="EMBL" id="LAZR01000466">
    <property type="protein sequence ID" value="KKN67759.1"/>
    <property type="molecule type" value="Genomic_DNA"/>
</dbReference>
<keyword evidence="1" id="KW-0175">Coiled coil</keyword>
<name>A0A0F9SL97_9ZZZZ</name>
<dbReference type="AlphaFoldDB" id="A0A0F9SL97"/>
<evidence type="ECO:0000313" key="2">
    <source>
        <dbReference type="EMBL" id="KKN67759.1"/>
    </source>
</evidence>